<dbReference type="InterPro" id="IPR019504">
    <property type="entry name" value="Peptidase_U49_Lit_pept"/>
</dbReference>
<dbReference type="Pfam" id="PF10463">
    <property type="entry name" value="Peptidase_U49"/>
    <property type="match status" value="1"/>
</dbReference>
<dbReference type="RefSeq" id="WP_162933689.1">
    <property type="nucleotide sequence ID" value="NZ_CP151768.1"/>
</dbReference>
<accession>A0A7H5A919</accession>
<sequence>MPLIDTIVINLLRGAIPENAHELCQDWVSYKHTVELADSSKGSTMNATSRRILFDSKTIDFFWLFGFSSWLTIETYCPALEVACSQGITLESALKADEERGQFEMNYKQHLDITKSLLSVANTSDIEWPEDIPYPTGERDSLNNVQEKAIFDLVALALSFSILHEFKHVQARAEEKKYESPQEKDEEELACDTWAREYITKGVGAYAKNSKHTFEEVMQKRAMGIALAAFTIHALTPDIEKWGSGEYPSIAVRIQTMIGGYNLSDSSSFWCFTACHLIAVMRQENRKLDYKASTYKDFVTILLSELN</sequence>
<organism evidence="1 2">
    <name type="scientific">Klebsiella michiganensis</name>
    <dbReference type="NCBI Taxonomy" id="1134687"/>
    <lineage>
        <taxon>Bacteria</taxon>
        <taxon>Pseudomonadati</taxon>
        <taxon>Pseudomonadota</taxon>
        <taxon>Gammaproteobacteria</taxon>
        <taxon>Enterobacterales</taxon>
        <taxon>Enterobacteriaceae</taxon>
        <taxon>Klebsiella/Raoultella group</taxon>
        <taxon>Klebsiella</taxon>
    </lineage>
</organism>
<name>A0A7H5A919_9ENTR</name>
<dbReference type="AlphaFoldDB" id="A0A7H5A919"/>
<reference evidence="1 2" key="1">
    <citation type="submission" date="2014-01" db="EMBL/GenBank/DDBJ databases">
        <title>The Genome Sequence of Klebsiella oxytoca MGH 27.</title>
        <authorList>
            <consortium name="The Broad Institute Genomics Platform"/>
            <consortium name="The Broad Institute Genome Sequencing Center for Infectious Disease"/>
            <person name="Murphy C."/>
            <person name="Cosimi L."/>
            <person name="Cerqueira G."/>
            <person name="Feldgarden M."/>
            <person name="Earl A."/>
            <person name="Hung D."/>
            <person name="Onderdonk A.B."/>
            <person name="Ferraro M.J."/>
            <person name="Hooper D."/>
            <person name="Dekker J."/>
            <person name="O'Brien T."/>
            <person name="Huang S."/>
            <person name="Quan V."/>
            <person name="Ernst C."/>
            <person name="Delaney M."/>
            <person name="DuBois A."/>
            <person name="Kim D.S."/>
            <person name="Young S.K."/>
            <person name="Zeng Q."/>
            <person name="Gargeya S."/>
            <person name="Fitzgerald M."/>
            <person name="Abouelleil A."/>
            <person name="Alvarado L."/>
            <person name="Berlin A.M."/>
            <person name="Chapman S.B."/>
            <person name="Gainer-Dewar J."/>
            <person name="Goldberg J."/>
            <person name="Gnerre S."/>
            <person name="Griggs A."/>
            <person name="Gujja S."/>
            <person name="Hansen M."/>
            <person name="Howarth C."/>
            <person name="Imamovic A."/>
            <person name="Ireland A."/>
            <person name="Larimer J."/>
            <person name="McCowan C."/>
            <person name="Murphy C."/>
            <person name="Pearson M."/>
            <person name="Poon T.W."/>
            <person name="Priest M."/>
            <person name="Roberts A."/>
            <person name="Saif S."/>
            <person name="Shea T."/>
            <person name="Sykes S."/>
            <person name="Wortman J."/>
            <person name="Nusbaum C."/>
            <person name="Birren B."/>
        </authorList>
    </citation>
    <scope>NUCLEOTIDE SEQUENCE [LARGE SCALE GENOMIC DNA]</scope>
    <source>
        <strain evidence="1 2">MGH 27</strain>
    </source>
</reference>
<evidence type="ECO:0000313" key="2">
    <source>
        <dbReference type="Proteomes" id="UP000020202"/>
    </source>
</evidence>
<dbReference type="Proteomes" id="UP000020202">
    <property type="component" value="Unassembled WGS sequence"/>
</dbReference>
<protein>
    <recommendedName>
        <fullName evidence="3">Peptidase U49, Lit peptidase</fullName>
    </recommendedName>
</protein>
<proteinExistence type="predicted"/>
<dbReference type="EMBL" id="JCNZ01000008">
    <property type="protein sequence ID" value="EWF89525.1"/>
    <property type="molecule type" value="Genomic_DNA"/>
</dbReference>
<evidence type="ECO:0008006" key="3">
    <source>
        <dbReference type="Google" id="ProtNLM"/>
    </source>
</evidence>
<gene>
    <name evidence="1" type="ORF">L373_02020</name>
</gene>
<evidence type="ECO:0000313" key="1">
    <source>
        <dbReference type="EMBL" id="EWF89525.1"/>
    </source>
</evidence>
<comment type="caution">
    <text evidence="1">The sequence shown here is derived from an EMBL/GenBank/DDBJ whole genome shotgun (WGS) entry which is preliminary data.</text>
</comment>